<keyword evidence="4" id="KW-1185">Reference proteome</keyword>
<organism evidence="3 4">
    <name type="scientific">Lysobacter koreensis</name>
    <dbReference type="NCBI Taxonomy" id="266122"/>
    <lineage>
        <taxon>Bacteria</taxon>
        <taxon>Pseudomonadati</taxon>
        <taxon>Pseudomonadota</taxon>
        <taxon>Gammaproteobacteria</taxon>
        <taxon>Lysobacterales</taxon>
        <taxon>Lysobacteraceae</taxon>
        <taxon>Lysobacter</taxon>
    </lineage>
</organism>
<dbReference type="EMBL" id="JBHTIH010000003">
    <property type="protein sequence ID" value="MFD0739220.1"/>
    <property type="molecule type" value="Genomic_DNA"/>
</dbReference>
<evidence type="ECO:0000313" key="3">
    <source>
        <dbReference type="EMBL" id="MFD0739220.1"/>
    </source>
</evidence>
<evidence type="ECO:0000313" key="4">
    <source>
        <dbReference type="Proteomes" id="UP001597090"/>
    </source>
</evidence>
<proteinExistence type="predicted"/>
<dbReference type="SMART" id="SM00849">
    <property type="entry name" value="Lactamase_B"/>
    <property type="match status" value="1"/>
</dbReference>
<dbReference type="SUPFAM" id="SSF56281">
    <property type="entry name" value="Metallo-hydrolase/oxidoreductase"/>
    <property type="match status" value="1"/>
</dbReference>
<comment type="caution">
    <text evidence="3">The sequence shown here is derived from an EMBL/GenBank/DDBJ whole genome shotgun (WGS) entry which is preliminary data.</text>
</comment>
<dbReference type="InterPro" id="IPR044528">
    <property type="entry name" value="POD-like_MBL-fold"/>
</dbReference>
<gene>
    <name evidence="3" type="ORF">ACFQZQ_08010</name>
</gene>
<dbReference type="Proteomes" id="UP001597090">
    <property type="component" value="Unassembled WGS sequence"/>
</dbReference>
<name>A0ABW2YLS9_9GAMM</name>
<dbReference type="RefSeq" id="WP_386812227.1">
    <property type="nucleotide sequence ID" value="NZ_JBHTIH010000003.1"/>
</dbReference>
<evidence type="ECO:0000259" key="2">
    <source>
        <dbReference type="SMART" id="SM00849"/>
    </source>
</evidence>
<dbReference type="Gene3D" id="3.60.15.10">
    <property type="entry name" value="Ribonuclease Z/Hydroxyacylglutathione hydrolase-like"/>
    <property type="match status" value="1"/>
</dbReference>
<accession>A0ABW2YLS9</accession>
<feature type="domain" description="Metallo-beta-lactamase" evidence="2">
    <location>
        <begin position="14"/>
        <end position="204"/>
    </location>
</feature>
<dbReference type="Pfam" id="PF00753">
    <property type="entry name" value="Lactamase_B"/>
    <property type="match status" value="1"/>
</dbReference>
<dbReference type="InterPro" id="IPR036866">
    <property type="entry name" value="RibonucZ/Hydroxyglut_hydro"/>
</dbReference>
<protein>
    <submittedName>
        <fullName evidence="3">MBL fold metallo-hydrolase</fullName>
    </submittedName>
</protein>
<evidence type="ECO:0000256" key="1">
    <source>
        <dbReference type="ARBA" id="ARBA00022723"/>
    </source>
</evidence>
<reference evidence="4" key="1">
    <citation type="journal article" date="2019" name="Int. J. Syst. Evol. Microbiol.">
        <title>The Global Catalogue of Microorganisms (GCM) 10K type strain sequencing project: providing services to taxonomists for standard genome sequencing and annotation.</title>
        <authorList>
            <consortium name="The Broad Institute Genomics Platform"/>
            <consortium name="The Broad Institute Genome Sequencing Center for Infectious Disease"/>
            <person name="Wu L."/>
            <person name="Ma J."/>
        </authorList>
    </citation>
    <scope>NUCLEOTIDE SEQUENCE [LARGE SCALE GENOMIC DNA]</scope>
    <source>
        <strain evidence="4">CCUG 55491</strain>
    </source>
</reference>
<dbReference type="CDD" id="cd07724">
    <property type="entry name" value="POD-like_MBL-fold"/>
    <property type="match status" value="1"/>
</dbReference>
<sequence>MSLHVQPFHHAGTGTWSYIVSDTGTAQAAIIDPVLDFDAATGRASTGSAQALLDEVRERHLDVQWLLETHAHADHLSSAQWLKTQLPQARVAIGHGIRAVQRTLAPTLGLDGMPTDGSQFDHLFHDDDVFRIGTVPARVIAVPGHTRDSLAYLIGDALFTGDSLFLPDAGSARCDFPGGDAGQLYRSIQRLYGLPDATRVFVCHDYGIKDGEHAREPRCATTIGEQKRGNIHLREGVSEAEFVAMRSARDATLAPPALMTPALRANLRAGAIPPAPNGAGR</sequence>
<keyword evidence="1" id="KW-0479">Metal-binding</keyword>
<dbReference type="PANTHER" id="PTHR43084:SF1">
    <property type="entry name" value="PERSULFIDE DIOXYGENASE ETHE1, MITOCHONDRIAL"/>
    <property type="match status" value="1"/>
</dbReference>
<dbReference type="InterPro" id="IPR001279">
    <property type="entry name" value="Metallo-B-lactamas"/>
</dbReference>
<dbReference type="InterPro" id="IPR051682">
    <property type="entry name" value="Mito_Persulfide_Diox"/>
</dbReference>
<dbReference type="PANTHER" id="PTHR43084">
    <property type="entry name" value="PERSULFIDE DIOXYGENASE ETHE1"/>
    <property type="match status" value="1"/>
</dbReference>